<comment type="caution">
    <text evidence="2">The sequence shown here is derived from an EMBL/GenBank/DDBJ whole genome shotgun (WGS) entry which is preliminary data.</text>
</comment>
<feature type="region of interest" description="Disordered" evidence="1">
    <location>
        <begin position="1"/>
        <end position="42"/>
    </location>
</feature>
<name>A0ABU6WVM9_9FABA</name>
<dbReference type="Proteomes" id="UP001341840">
    <property type="component" value="Unassembled WGS sequence"/>
</dbReference>
<proteinExistence type="predicted"/>
<feature type="compositionally biased region" description="Low complexity" evidence="1">
    <location>
        <begin position="9"/>
        <end position="19"/>
    </location>
</feature>
<sequence length="131" mass="14275">STLGPNVTSPKSRSSSQSSHRNALTWPKRDLPRTKASQGSSPRLQACHVWLMLLAWPNMTFQGAREGQQASPTITFGPRFQSGPNVTHSLTKLSKPTKRDSNVTPQKAPKLKPSLSKVTFGPSSRPDLAQT</sequence>
<feature type="non-terminal residue" evidence="2">
    <location>
        <position position="1"/>
    </location>
</feature>
<feature type="region of interest" description="Disordered" evidence="1">
    <location>
        <begin position="64"/>
        <end position="131"/>
    </location>
</feature>
<evidence type="ECO:0000313" key="2">
    <source>
        <dbReference type="EMBL" id="MED6189402.1"/>
    </source>
</evidence>
<gene>
    <name evidence="2" type="ORF">PIB30_095665</name>
</gene>
<dbReference type="EMBL" id="JASCZI010183446">
    <property type="protein sequence ID" value="MED6189402.1"/>
    <property type="molecule type" value="Genomic_DNA"/>
</dbReference>
<feature type="compositionally biased region" description="Polar residues" evidence="1">
    <location>
        <begin position="82"/>
        <end position="94"/>
    </location>
</feature>
<keyword evidence="3" id="KW-1185">Reference proteome</keyword>
<evidence type="ECO:0000256" key="1">
    <source>
        <dbReference type="SAM" id="MobiDB-lite"/>
    </source>
</evidence>
<organism evidence="2 3">
    <name type="scientific">Stylosanthes scabra</name>
    <dbReference type="NCBI Taxonomy" id="79078"/>
    <lineage>
        <taxon>Eukaryota</taxon>
        <taxon>Viridiplantae</taxon>
        <taxon>Streptophyta</taxon>
        <taxon>Embryophyta</taxon>
        <taxon>Tracheophyta</taxon>
        <taxon>Spermatophyta</taxon>
        <taxon>Magnoliopsida</taxon>
        <taxon>eudicotyledons</taxon>
        <taxon>Gunneridae</taxon>
        <taxon>Pentapetalae</taxon>
        <taxon>rosids</taxon>
        <taxon>fabids</taxon>
        <taxon>Fabales</taxon>
        <taxon>Fabaceae</taxon>
        <taxon>Papilionoideae</taxon>
        <taxon>50 kb inversion clade</taxon>
        <taxon>dalbergioids sensu lato</taxon>
        <taxon>Dalbergieae</taxon>
        <taxon>Pterocarpus clade</taxon>
        <taxon>Stylosanthes</taxon>
    </lineage>
</organism>
<reference evidence="2 3" key="1">
    <citation type="journal article" date="2023" name="Plants (Basel)">
        <title>Bridging the Gap: Combining Genomics and Transcriptomics Approaches to Understand Stylosanthes scabra, an Orphan Legume from the Brazilian Caatinga.</title>
        <authorList>
            <person name="Ferreira-Neto J.R.C."/>
            <person name="da Silva M.D."/>
            <person name="Binneck E."/>
            <person name="de Melo N.F."/>
            <person name="da Silva R.H."/>
            <person name="de Melo A.L.T.M."/>
            <person name="Pandolfi V."/>
            <person name="Bustamante F.O."/>
            <person name="Brasileiro-Vidal A.C."/>
            <person name="Benko-Iseppon A.M."/>
        </authorList>
    </citation>
    <scope>NUCLEOTIDE SEQUENCE [LARGE SCALE GENOMIC DNA]</scope>
    <source>
        <tissue evidence="2">Leaves</tissue>
    </source>
</reference>
<accession>A0ABU6WVM9</accession>
<protein>
    <submittedName>
        <fullName evidence="2">Uncharacterized protein</fullName>
    </submittedName>
</protein>
<evidence type="ECO:0000313" key="3">
    <source>
        <dbReference type="Proteomes" id="UP001341840"/>
    </source>
</evidence>